<accession>A0A2C6LB59</accession>
<reference evidence="2 3" key="1">
    <citation type="journal article" date="2017" name="Int. J. Parasitol.">
        <title>The genome of the protozoan parasite Cystoisospora suis and a reverse vaccinology approach to identify vaccine candidates.</title>
        <authorList>
            <person name="Palmieri N."/>
            <person name="Shrestha A."/>
            <person name="Ruttkowski B."/>
            <person name="Beck T."/>
            <person name="Vogl C."/>
            <person name="Tomley F."/>
            <person name="Blake D.P."/>
            <person name="Joachim A."/>
        </authorList>
    </citation>
    <scope>NUCLEOTIDE SEQUENCE [LARGE SCALE GENOMIC DNA]</scope>
    <source>
        <strain evidence="2 3">Wien I</strain>
    </source>
</reference>
<feature type="compositionally biased region" description="Polar residues" evidence="1">
    <location>
        <begin position="338"/>
        <end position="353"/>
    </location>
</feature>
<keyword evidence="3" id="KW-1185">Reference proteome</keyword>
<dbReference type="Proteomes" id="UP000221165">
    <property type="component" value="Unassembled WGS sequence"/>
</dbReference>
<dbReference type="OrthoDB" id="329605at2759"/>
<comment type="caution">
    <text evidence="2">The sequence shown here is derived from an EMBL/GenBank/DDBJ whole genome shotgun (WGS) entry which is preliminary data.</text>
</comment>
<sequence length="482" mass="52963">MLTGSPFFHAAPTAPQCPSLSPDAPTLACLQPHIEAMHMRKLLLEQNRKTDILRPQQQDIQRFMSIEAHKHVTGGAGMVQNRFIAQEPNIGFGVITVPNENAAQYNHMMEQMKRELEASGQLTTPNPSGILLHEKLQQERQSGLSEFVEQNNRNAKDAINLTRRWMGLPPLADDERRNDEPTTDAGRKDRGSACAEHAASLEASTGDTLDSAGQPAPLQPKPAELDISSLLVVSGPPPSILRYPAPAYGQGPYTGVVEASSFSANTSAPQQEADEQFQLQRLVEVQNQKISYLEQLLEQKKAEYYSGFGSSVPESFPYGSGTSLPFASTAHELALSDSDVQSGPSSAWEQPESTAKAPSKLERQREFKKQQKKVEAKTSSRLASHESSHSQGSKEADLDEALRRFVSARAALPVERCLRRVQRGVYFLGNVKMLAKRGQNGNILCMAQHAVGNSKVAVGELGKKFVSLERFWAHFCKHLETA</sequence>
<dbReference type="AlphaFoldDB" id="A0A2C6LB59"/>
<feature type="region of interest" description="Disordered" evidence="1">
    <location>
        <begin position="336"/>
        <end position="396"/>
    </location>
</feature>
<feature type="region of interest" description="Disordered" evidence="1">
    <location>
        <begin position="169"/>
        <end position="221"/>
    </location>
</feature>
<name>A0A2C6LB59_9APIC</name>
<protein>
    <submittedName>
        <fullName evidence="2">Uncharacterized protein</fullName>
    </submittedName>
</protein>
<proteinExistence type="predicted"/>
<dbReference type="GeneID" id="94425008"/>
<dbReference type="EMBL" id="MIGC01000643">
    <property type="protein sequence ID" value="PHJ24548.1"/>
    <property type="molecule type" value="Genomic_DNA"/>
</dbReference>
<evidence type="ECO:0000256" key="1">
    <source>
        <dbReference type="SAM" id="MobiDB-lite"/>
    </source>
</evidence>
<gene>
    <name evidence="2" type="ORF">CSUI_001592</name>
</gene>
<evidence type="ECO:0000313" key="3">
    <source>
        <dbReference type="Proteomes" id="UP000221165"/>
    </source>
</evidence>
<dbReference type="VEuPathDB" id="ToxoDB:CSUI_001592"/>
<organism evidence="2 3">
    <name type="scientific">Cystoisospora suis</name>
    <dbReference type="NCBI Taxonomy" id="483139"/>
    <lineage>
        <taxon>Eukaryota</taxon>
        <taxon>Sar</taxon>
        <taxon>Alveolata</taxon>
        <taxon>Apicomplexa</taxon>
        <taxon>Conoidasida</taxon>
        <taxon>Coccidia</taxon>
        <taxon>Eucoccidiorida</taxon>
        <taxon>Eimeriorina</taxon>
        <taxon>Sarcocystidae</taxon>
        <taxon>Cystoisospora</taxon>
    </lineage>
</organism>
<feature type="compositionally biased region" description="Basic and acidic residues" evidence="1">
    <location>
        <begin position="359"/>
        <end position="396"/>
    </location>
</feature>
<evidence type="ECO:0000313" key="2">
    <source>
        <dbReference type="EMBL" id="PHJ24548.1"/>
    </source>
</evidence>
<dbReference type="RefSeq" id="XP_067926221.1">
    <property type="nucleotide sequence ID" value="XM_068061797.1"/>
</dbReference>
<feature type="compositionally biased region" description="Basic and acidic residues" evidence="1">
    <location>
        <begin position="173"/>
        <end position="191"/>
    </location>
</feature>